<organism evidence="2 3">
    <name type="scientific">Thermogladius calderae (strain DSM 22663 / VKM B-2946 / 1633)</name>
    <dbReference type="NCBI Taxonomy" id="1184251"/>
    <lineage>
        <taxon>Archaea</taxon>
        <taxon>Thermoproteota</taxon>
        <taxon>Thermoprotei</taxon>
        <taxon>Desulfurococcales</taxon>
        <taxon>Desulfurococcaceae</taxon>
        <taxon>Thermogladius</taxon>
    </lineage>
</organism>
<dbReference type="AlphaFoldDB" id="I3TF33"/>
<dbReference type="NCBIfam" id="TIGR01764">
    <property type="entry name" value="excise"/>
    <property type="match status" value="1"/>
</dbReference>
<accession>I3TF33</accession>
<sequence>MSSGLFVFIDALVSERLLRPKEACQSLGISHSTLSRWVREVKIKDVRTAGDRYRIPESEVR</sequence>
<evidence type="ECO:0000259" key="1">
    <source>
        <dbReference type="Pfam" id="PF12728"/>
    </source>
</evidence>
<dbReference type="InterPro" id="IPR009061">
    <property type="entry name" value="DNA-bd_dom_put_sf"/>
</dbReference>
<dbReference type="Gene3D" id="1.10.1660.10">
    <property type="match status" value="1"/>
</dbReference>
<gene>
    <name evidence="2" type="ordered locus">TCELL_0947</name>
</gene>
<dbReference type="GO" id="GO:0003677">
    <property type="term" value="F:DNA binding"/>
    <property type="evidence" value="ECO:0007669"/>
    <property type="project" value="InterPro"/>
</dbReference>
<name>I3TF33_THEC1</name>
<reference evidence="2 3" key="1">
    <citation type="journal article" date="2012" name="J. Bacteriol.">
        <title>Complete genome sequence of the hyperthermophilic cellulolytic Crenarchaeon 'Thermogladius cellulolyticus' 1633.</title>
        <authorList>
            <person name="Mardanov A.V."/>
            <person name="Kochetkova T.V."/>
            <person name="Beletsky A.V."/>
            <person name="Bonch-Osmolovskaya E.A."/>
            <person name="Ravin N.V."/>
            <person name="Skryabin K.G."/>
        </authorList>
    </citation>
    <scope>NUCLEOTIDE SEQUENCE [LARGE SCALE GENOMIC DNA]</scope>
    <source>
        <strain evidence="3">DSM 22663 / VKM B-2946 / 1633</strain>
    </source>
</reference>
<dbReference type="HOGENOM" id="CLU_208841_0_0_2"/>
<dbReference type="Proteomes" id="UP000005270">
    <property type="component" value="Chromosome"/>
</dbReference>
<dbReference type="eggNOG" id="arCOG03164">
    <property type="taxonomic scope" value="Archaea"/>
</dbReference>
<dbReference type="InParanoid" id="I3TF33"/>
<proteinExistence type="predicted"/>
<dbReference type="SUPFAM" id="SSF46955">
    <property type="entry name" value="Putative DNA-binding domain"/>
    <property type="match status" value="1"/>
</dbReference>
<dbReference type="EMBL" id="CP003531">
    <property type="protein sequence ID" value="AFK51371.1"/>
    <property type="molecule type" value="Genomic_DNA"/>
</dbReference>
<evidence type="ECO:0000313" key="3">
    <source>
        <dbReference type="Proteomes" id="UP000005270"/>
    </source>
</evidence>
<evidence type="ECO:0000313" key="2">
    <source>
        <dbReference type="EMBL" id="AFK51371.1"/>
    </source>
</evidence>
<protein>
    <recommendedName>
        <fullName evidence="1">Helix-turn-helix domain-containing protein</fullName>
    </recommendedName>
</protein>
<dbReference type="InterPro" id="IPR041657">
    <property type="entry name" value="HTH_17"/>
</dbReference>
<dbReference type="KEGG" id="thg:TCELL_0947"/>
<dbReference type="STRING" id="1184251.TCELL_0947"/>
<keyword evidence="3" id="KW-1185">Reference proteome</keyword>
<feature type="domain" description="Helix-turn-helix" evidence="1">
    <location>
        <begin position="17"/>
        <end position="60"/>
    </location>
</feature>
<dbReference type="InterPro" id="IPR010093">
    <property type="entry name" value="SinI_DNA-bd"/>
</dbReference>
<dbReference type="Pfam" id="PF12728">
    <property type="entry name" value="HTH_17"/>
    <property type="match status" value="1"/>
</dbReference>